<gene>
    <name evidence="10" type="ORF">MYCIT1_LOCUS12144</name>
</gene>
<keyword evidence="4" id="KW-0378">Hydrolase</keyword>
<dbReference type="PROSITE" id="PS00758">
    <property type="entry name" value="ARGE_DAPE_CPG2_1"/>
    <property type="match status" value="1"/>
</dbReference>
<dbReference type="EMBL" id="CAVNYO010000138">
    <property type="protein sequence ID" value="CAK5268850.1"/>
    <property type="molecule type" value="Genomic_DNA"/>
</dbReference>
<proteinExistence type="inferred from homology"/>
<keyword evidence="2" id="KW-0645">Protease</keyword>
<dbReference type="Gene3D" id="3.40.630.10">
    <property type="entry name" value="Zn peptidases"/>
    <property type="match status" value="1"/>
</dbReference>
<sequence>MTLKGLQNPSRAPPTPSQNRSSRLWNAYTLLQIGSISVLLASFLHLTSQLPLLRNTPSSPIDFCPQANSSVLIRNADIWEGSLARTGSDGFRQGAAGRLAGAVRIPTESYDDLLPVGVDPRWDVFALLHGYLEETFPLVYSRLDVRRANTYGLIIEWTGSDATLKPVLFTAHQDVVPVEPLTVAEWTHPPYSGHFDGQRIWGRGTADDKNGLIAILTALETLLELGFAPTRTIVAAFGFDEEATGAEGAAHLANAMLDTYGEDAFAFIVDEGSGLLKLFGTVFAMPEVAEKGYMDVTVNVTTAGGHSSIPPDHTSIGILATVVVEYENHPHNPYLTRHSPSFQTFQCLAQYAADMPPPVKAIISKAATSESGLHVLEELLYKNPLYRIQIMTTQAVDVIKGGVKANALPEQASVLVNHRISIESSIAQLREHNTALMQPLATRFNLSFRAFGEQISDPRVPTAGLLSVGDDSYPPLEPSPVTPTIDSVAYEVLSASIKATYARRRVKQNGDSLVVAPSLMVGNTDTSFYWTLSPNIFRYGHGNSAGLAQEQMRENLHTVDESLNADDFVEMIRFFVTLMLSADESLAL</sequence>
<evidence type="ECO:0000256" key="4">
    <source>
        <dbReference type="ARBA" id="ARBA00022801"/>
    </source>
</evidence>
<organism evidence="10 11">
    <name type="scientific">Mycena citricolor</name>
    <dbReference type="NCBI Taxonomy" id="2018698"/>
    <lineage>
        <taxon>Eukaryota</taxon>
        <taxon>Fungi</taxon>
        <taxon>Dikarya</taxon>
        <taxon>Basidiomycota</taxon>
        <taxon>Agaricomycotina</taxon>
        <taxon>Agaricomycetes</taxon>
        <taxon>Agaricomycetidae</taxon>
        <taxon>Agaricales</taxon>
        <taxon>Marasmiineae</taxon>
        <taxon>Mycenaceae</taxon>
        <taxon>Mycena</taxon>
    </lineage>
</organism>
<dbReference type="GO" id="GO:0051603">
    <property type="term" value="P:proteolysis involved in protein catabolic process"/>
    <property type="evidence" value="ECO:0007669"/>
    <property type="project" value="TreeGrafter"/>
</dbReference>
<accession>A0AAD2H6D1</accession>
<feature type="binding site" evidence="7">
    <location>
        <position position="172"/>
    </location>
    <ligand>
        <name>Zn(2+)</name>
        <dbReference type="ChEBI" id="CHEBI:29105"/>
        <label>2</label>
    </ligand>
</feature>
<feature type="active site" evidence="6">
    <location>
        <position position="174"/>
    </location>
</feature>
<dbReference type="PIRSF" id="PIRSF037217">
    <property type="entry name" value="Carboxypeptidase_S"/>
    <property type="match status" value="1"/>
</dbReference>
<feature type="binding site" evidence="7">
    <location>
        <position position="207"/>
    </location>
    <ligand>
        <name>Zn(2+)</name>
        <dbReference type="ChEBI" id="CHEBI:29105"/>
        <label>2</label>
    </ligand>
</feature>
<dbReference type="GO" id="GO:0004181">
    <property type="term" value="F:metallocarboxypeptidase activity"/>
    <property type="evidence" value="ECO:0007669"/>
    <property type="project" value="InterPro"/>
</dbReference>
<feature type="region of interest" description="Disordered" evidence="8">
    <location>
        <begin position="1"/>
        <end position="20"/>
    </location>
</feature>
<evidence type="ECO:0000256" key="3">
    <source>
        <dbReference type="ARBA" id="ARBA00022723"/>
    </source>
</evidence>
<dbReference type="FunFam" id="3.40.630.10:FF:000027">
    <property type="entry name" value="N-fatty-acyl-amino acid synthase/hydrolase PM20D1"/>
    <property type="match status" value="1"/>
</dbReference>
<keyword evidence="5 7" id="KW-0862">Zinc</keyword>
<comment type="caution">
    <text evidence="10">The sequence shown here is derived from an EMBL/GenBank/DDBJ whole genome shotgun (WGS) entry which is preliminary data.</text>
</comment>
<protein>
    <recommendedName>
        <fullName evidence="9">Peptidase M20 dimerisation domain-containing protein</fullName>
    </recommendedName>
</protein>
<dbReference type="InterPro" id="IPR017141">
    <property type="entry name" value="Pept_M20_carboxypep"/>
</dbReference>
<feature type="binding site" evidence="7">
    <location>
        <position position="270"/>
    </location>
    <ligand>
        <name>Zn(2+)</name>
        <dbReference type="ChEBI" id="CHEBI:29105"/>
        <label>2</label>
    </ligand>
</feature>
<dbReference type="Proteomes" id="UP001295794">
    <property type="component" value="Unassembled WGS sequence"/>
</dbReference>
<evidence type="ECO:0000256" key="1">
    <source>
        <dbReference type="ARBA" id="ARBA00006247"/>
    </source>
</evidence>
<dbReference type="AlphaFoldDB" id="A0AAD2H6D1"/>
<name>A0AAD2H6D1_9AGAR</name>
<dbReference type="GO" id="GO:0046872">
    <property type="term" value="F:metal ion binding"/>
    <property type="evidence" value="ECO:0007669"/>
    <property type="project" value="UniProtKB-KW"/>
</dbReference>
<dbReference type="CDD" id="cd05674">
    <property type="entry name" value="M20_yscS"/>
    <property type="match status" value="1"/>
</dbReference>
<evidence type="ECO:0000256" key="2">
    <source>
        <dbReference type="ARBA" id="ARBA00022670"/>
    </source>
</evidence>
<evidence type="ECO:0000259" key="9">
    <source>
        <dbReference type="Pfam" id="PF07687"/>
    </source>
</evidence>
<comment type="similarity">
    <text evidence="1">Belongs to the peptidase M20A family.</text>
</comment>
<evidence type="ECO:0000256" key="7">
    <source>
        <dbReference type="PIRSR" id="PIRSR037217-2"/>
    </source>
</evidence>
<dbReference type="InterPro" id="IPR001261">
    <property type="entry name" value="ArgE/DapE_CS"/>
</dbReference>
<feature type="compositionally biased region" description="Polar residues" evidence="8">
    <location>
        <begin position="1"/>
        <end position="10"/>
    </location>
</feature>
<dbReference type="Gene3D" id="3.30.70.360">
    <property type="match status" value="1"/>
</dbReference>
<dbReference type="Pfam" id="PF07687">
    <property type="entry name" value="M20_dimer"/>
    <property type="match status" value="1"/>
</dbReference>
<keyword evidence="3 7" id="KW-0479">Metal-binding</keyword>
<dbReference type="InterPro" id="IPR036264">
    <property type="entry name" value="Bact_exopeptidase_dim_dom"/>
</dbReference>
<dbReference type="InterPro" id="IPR011650">
    <property type="entry name" value="Peptidase_M20_dimer"/>
</dbReference>
<feature type="binding site" evidence="7">
    <location>
        <position position="207"/>
    </location>
    <ligand>
        <name>Zn(2+)</name>
        <dbReference type="ChEBI" id="CHEBI:29105"/>
        <label>1</label>
    </ligand>
</feature>
<dbReference type="SUPFAM" id="SSF55031">
    <property type="entry name" value="Bacterial exopeptidase dimerisation domain"/>
    <property type="match status" value="1"/>
</dbReference>
<dbReference type="SUPFAM" id="SSF53187">
    <property type="entry name" value="Zn-dependent exopeptidases"/>
    <property type="match status" value="1"/>
</dbReference>
<evidence type="ECO:0000313" key="10">
    <source>
        <dbReference type="EMBL" id="CAK5268850.1"/>
    </source>
</evidence>
<reference evidence="10" key="1">
    <citation type="submission" date="2023-11" db="EMBL/GenBank/DDBJ databases">
        <authorList>
            <person name="De Vega J J."/>
            <person name="De Vega J J."/>
        </authorList>
    </citation>
    <scope>NUCLEOTIDE SEQUENCE</scope>
</reference>
<evidence type="ECO:0000256" key="5">
    <source>
        <dbReference type="ARBA" id="ARBA00022833"/>
    </source>
</evidence>
<evidence type="ECO:0000256" key="8">
    <source>
        <dbReference type="SAM" id="MobiDB-lite"/>
    </source>
</evidence>
<feature type="binding site" evidence="7">
    <location>
        <position position="242"/>
    </location>
    <ligand>
        <name>Zn(2+)</name>
        <dbReference type="ChEBI" id="CHEBI:29105"/>
        <label>1</label>
    </ligand>
</feature>
<dbReference type="InterPro" id="IPR047177">
    <property type="entry name" value="Pept_M20A"/>
</dbReference>
<dbReference type="Gene3D" id="1.10.150.900">
    <property type="match status" value="1"/>
</dbReference>
<evidence type="ECO:0000313" key="11">
    <source>
        <dbReference type="Proteomes" id="UP001295794"/>
    </source>
</evidence>
<feature type="binding site" evidence="7">
    <location>
        <position position="557"/>
    </location>
    <ligand>
        <name>Zn(2+)</name>
        <dbReference type="ChEBI" id="CHEBI:29105"/>
        <label>1</label>
    </ligand>
</feature>
<dbReference type="Pfam" id="PF01546">
    <property type="entry name" value="Peptidase_M20"/>
    <property type="match status" value="1"/>
</dbReference>
<feature type="domain" description="Peptidase M20 dimerisation" evidence="9">
    <location>
        <begin position="288"/>
        <end position="438"/>
    </location>
</feature>
<evidence type="ECO:0000256" key="6">
    <source>
        <dbReference type="PIRSR" id="PIRSR037217-1"/>
    </source>
</evidence>
<dbReference type="PANTHER" id="PTHR45962">
    <property type="entry name" value="N-FATTY-ACYL-AMINO ACID SYNTHASE/HYDROLASE PM20D1"/>
    <property type="match status" value="1"/>
</dbReference>
<keyword evidence="11" id="KW-1185">Reference proteome</keyword>
<dbReference type="InterPro" id="IPR002933">
    <property type="entry name" value="Peptidase_M20"/>
</dbReference>
<feature type="active site" description="Proton acceptor" evidence="6">
    <location>
        <position position="241"/>
    </location>
</feature>
<dbReference type="GO" id="GO:0000328">
    <property type="term" value="C:fungal-type vacuole lumen"/>
    <property type="evidence" value="ECO:0007669"/>
    <property type="project" value="TreeGrafter"/>
</dbReference>
<dbReference type="PANTHER" id="PTHR45962:SF1">
    <property type="entry name" value="N-FATTY-ACYL-AMINO ACID SYNTHASE_HYDROLASE PM20D1"/>
    <property type="match status" value="1"/>
</dbReference>